<dbReference type="Pfam" id="PF18962">
    <property type="entry name" value="Por_Secre_tail"/>
    <property type="match status" value="1"/>
</dbReference>
<dbReference type="InterPro" id="IPR015914">
    <property type="entry name" value="PAPs_N"/>
</dbReference>
<name>A0ABU5EL06_9FLAO</name>
<dbReference type="Pfam" id="PF16656">
    <property type="entry name" value="Pur_ac_phosph_N"/>
    <property type="match status" value="1"/>
</dbReference>
<feature type="domain" description="Calcineurin-like phosphoesterase" evidence="2">
    <location>
        <begin position="153"/>
        <end position="329"/>
    </location>
</feature>
<dbReference type="SUPFAM" id="SSF56300">
    <property type="entry name" value="Metallo-dependent phosphatases"/>
    <property type="match status" value="1"/>
</dbReference>
<comment type="caution">
    <text evidence="5">The sequence shown here is derived from an EMBL/GenBank/DDBJ whole genome shotgun (WGS) entry which is preliminary data.</text>
</comment>
<evidence type="ECO:0000259" key="2">
    <source>
        <dbReference type="Pfam" id="PF00149"/>
    </source>
</evidence>
<organism evidence="5 6">
    <name type="scientific">Winogradskyella aquimaris</name>
    <dbReference type="NCBI Taxonomy" id="864074"/>
    <lineage>
        <taxon>Bacteria</taxon>
        <taxon>Pseudomonadati</taxon>
        <taxon>Bacteroidota</taxon>
        <taxon>Flavobacteriia</taxon>
        <taxon>Flavobacteriales</taxon>
        <taxon>Flavobacteriaceae</taxon>
        <taxon>Winogradskyella</taxon>
    </lineage>
</organism>
<gene>
    <name evidence="5" type="ORF">SNF14_05165</name>
</gene>
<evidence type="ECO:0000313" key="5">
    <source>
        <dbReference type="EMBL" id="MDY2586717.1"/>
    </source>
</evidence>
<dbReference type="InterPro" id="IPR039331">
    <property type="entry name" value="PAPs-like"/>
</dbReference>
<evidence type="ECO:0000259" key="3">
    <source>
        <dbReference type="Pfam" id="PF16656"/>
    </source>
</evidence>
<dbReference type="RefSeq" id="WP_320555087.1">
    <property type="nucleotide sequence ID" value="NZ_JAXDAE010000003.1"/>
</dbReference>
<dbReference type="Gene3D" id="3.60.21.10">
    <property type="match status" value="1"/>
</dbReference>
<evidence type="ECO:0000259" key="4">
    <source>
        <dbReference type="Pfam" id="PF18962"/>
    </source>
</evidence>
<protein>
    <submittedName>
        <fullName evidence="5">Metallophosphoesterase</fullName>
    </submittedName>
</protein>
<proteinExistence type="predicted"/>
<dbReference type="InterPro" id="IPR004843">
    <property type="entry name" value="Calcineurin-like_PHP"/>
</dbReference>
<dbReference type="InterPro" id="IPR026444">
    <property type="entry name" value="Secre_tail"/>
</dbReference>
<sequence>MKRIYILLLFLLTVISAFGQTITRLPYLQKGTETGVTIKWRTDIDDSSIVEYSIDENFSSFSTFSDATLTTEHEVTLTGLSSGTIYYYRIGSGGSLLANDSDHYFKTHPTIGSTDPYTFWILGGIGKAGVSSNLLAAAEVRDAYYTYIGSNITDGIILTGDNADSKGTDAQFQTHMFNTYYDKLQNSIVWSTIGNIDGQYVNNTSAPIGAYYDIFTFPTLGESGGVASGTESYYSFDYGNVHFIVLNSFEEDRSVGAAMYNWALDDIQNTTQQWVIGIWHHPPYSKGYHTSEGDQFNGLPAEIELKEMRENIVPMLEANGIDLIIAGHSEVYERSYFINGHYGESASFDFATHAVGPNGDGDGKPSGDGAYSKSTVGDDAGIGTVYSVNATASRVAGGELDHNAIYYGVSEFGTGILEVEGNTLSMKFLNRFGVIEDQFTIHKGPDYVYDNGWQDGNDPNGVSTDMKDLVVISGEANINANTTFNTVVVNPDGNLSVDPGVSLTAKSIVIESESNKYSSLIPSSTSIVNGRVRYERYVNQIGSSAGGGNDLISSPVTEGTMESFSDFADWNKNLAALNNLRAFAPFNNESGSYENYDIVVNETTSLEAGKGYRAATVNGSPVVFTGNAKIGDVSTTISVGASSPWNLVGNPYTSYIDAQTFISENGSTGNDVLGSSYNAVYGYNDSTDGTGIWTIINNVQNVGKNIAPGQGFFVYSNGSGGVDNLVFTPEMRTLNGTDDFILGRNSANNSISHLSLRIANASGNYDTDFYFSDNCSSGLDIGYDAGSLDASDADFSLYSHLVADNIGVDLAIQCLSFDDMDSVVVPLGINASAGDNINVNIFESDLSEDINIYLEDNLANTFTLLNSNTYSFTAIEDINGTGRFFLHFSPSTLSNDTNIINGLQIFTTANPDYLNINGKLTGSAELYLYDLQGRLVMTRKLESGSNTNSINVEALQSGVYIVKLDVSGAVRTEKVIIN</sequence>
<dbReference type="Pfam" id="PF00149">
    <property type="entry name" value="Metallophos"/>
    <property type="match status" value="1"/>
</dbReference>
<accession>A0ABU5EL06</accession>
<reference evidence="5 6" key="1">
    <citation type="submission" date="2023-11" db="EMBL/GenBank/DDBJ databases">
        <title>Winogradskyella pelagius sp. nov., isolated from coastal sediment.</title>
        <authorList>
            <person name="Li F."/>
        </authorList>
    </citation>
    <scope>NUCLEOTIDE SEQUENCE [LARGE SCALE GENOMIC DNA]</scope>
    <source>
        <strain evidence="5 6">KCTC 23502</strain>
    </source>
</reference>
<evidence type="ECO:0000313" key="6">
    <source>
        <dbReference type="Proteomes" id="UP001285855"/>
    </source>
</evidence>
<dbReference type="InterPro" id="IPR029052">
    <property type="entry name" value="Metallo-depent_PP-like"/>
</dbReference>
<keyword evidence="1" id="KW-0732">Signal</keyword>
<feature type="domain" description="Secretion system C-terminal sorting" evidence="4">
    <location>
        <begin position="912"/>
        <end position="977"/>
    </location>
</feature>
<keyword evidence="6" id="KW-1185">Reference proteome</keyword>
<dbReference type="PANTHER" id="PTHR22953">
    <property type="entry name" value="ACID PHOSPHATASE RELATED"/>
    <property type="match status" value="1"/>
</dbReference>
<dbReference type="InterPro" id="IPR008963">
    <property type="entry name" value="Purple_acid_Pase-like_N"/>
</dbReference>
<feature type="domain" description="Purple acid phosphatase N-terminal" evidence="3">
    <location>
        <begin position="29"/>
        <end position="105"/>
    </location>
</feature>
<dbReference type="Proteomes" id="UP001285855">
    <property type="component" value="Unassembled WGS sequence"/>
</dbReference>
<dbReference type="PANTHER" id="PTHR22953:SF153">
    <property type="entry name" value="PURPLE ACID PHOSPHATASE"/>
    <property type="match status" value="1"/>
</dbReference>
<evidence type="ECO:0000256" key="1">
    <source>
        <dbReference type="ARBA" id="ARBA00022729"/>
    </source>
</evidence>
<dbReference type="Gene3D" id="2.60.40.380">
    <property type="entry name" value="Purple acid phosphatase-like, N-terminal"/>
    <property type="match status" value="1"/>
</dbReference>
<dbReference type="NCBIfam" id="TIGR04183">
    <property type="entry name" value="Por_Secre_tail"/>
    <property type="match status" value="1"/>
</dbReference>
<dbReference type="EMBL" id="JAXDAE010000003">
    <property type="protein sequence ID" value="MDY2586717.1"/>
    <property type="molecule type" value="Genomic_DNA"/>
</dbReference>
<dbReference type="SUPFAM" id="SSF49363">
    <property type="entry name" value="Purple acid phosphatase, N-terminal domain"/>
    <property type="match status" value="1"/>
</dbReference>